<accession>A0AAV1GHJ9</accession>
<proteinExistence type="predicted"/>
<keyword evidence="2" id="KW-1185">Reference proteome</keyword>
<dbReference type="EMBL" id="OY660877">
    <property type="protein sequence ID" value="CAJ1072641.1"/>
    <property type="molecule type" value="Genomic_DNA"/>
</dbReference>
<reference evidence="1" key="1">
    <citation type="submission" date="2023-08" db="EMBL/GenBank/DDBJ databases">
        <authorList>
            <person name="Alioto T."/>
            <person name="Alioto T."/>
            <person name="Gomez Garrido J."/>
        </authorList>
    </citation>
    <scope>NUCLEOTIDE SEQUENCE</scope>
</reference>
<organism evidence="1 2">
    <name type="scientific">Xyrichtys novacula</name>
    <name type="common">Pearly razorfish</name>
    <name type="synonym">Hemipteronotus novacula</name>
    <dbReference type="NCBI Taxonomy" id="13765"/>
    <lineage>
        <taxon>Eukaryota</taxon>
        <taxon>Metazoa</taxon>
        <taxon>Chordata</taxon>
        <taxon>Craniata</taxon>
        <taxon>Vertebrata</taxon>
        <taxon>Euteleostomi</taxon>
        <taxon>Actinopterygii</taxon>
        <taxon>Neopterygii</taxon>
        <taxon>Teleostei</taxon>
        <taxon>Neoteleostei</taxon>
        <taxon>Acanthomorphata</taxon>
        <taxon>Eupercaria</taxon>
        <taxon>Labriformes</taxon>
        <taxon>Labridae</taxon>
        <taxon>Xyrichtys</taxon>
    </lineage>
</organism>
<gene>
    <name evidence="1" type="ORF">XNOV1_A032682</name>
</gene>
<dbReference type="AlphaFoldDB" id="A0AAV1GHJ9"/>
<sequence length="84" mass="9350">MATKAALHIAPLCVILERVNGPVQCSKGKKGAPHKSATVNELLMDINPKQRDGAETNVRWHEFRRDGQHLKESRAAWQLHTAVS</sequence>
<evidence type="ECO:0000313" key="2">
    <source>
        <dbReference type="Proteomes" id="UP001178508"/>
    </source>
</evidence>
<name>A0AAV1GHJ9_XYRNO</name>
<protein>
    <submittedName>
        <fullName evidence="1">Uncharacterized protein</fullName>
    </submittedName>
</protein>
<evidence type="ECO:0000313" key="1">
    <source>
        <dbReference type="EMBL" id="CAJ1072641.1"/>
    </source>
</evidence>
<dbReference type="Proteomes" id="UP001178508">
    <property type="component" value="Chromosome 14"/>
</dbReference>